<reference evidence="1" key="1">
    <citation type="journal article" date="2022" name="bioRxiv">
        <title>Thiovibrio frasassiensisgen. nov., sp. nov., an autotrophic, elemental sulfur disproportionating bacterium isolated from sulfidic karst sediment, and proposal of Thiovibrionaceae fam. nov.</title>
        <authorList>
            <person name="Aronson H."/>
            <person name="Thomas C."/>
            <person name="Bhattacharyya M."/>
            <person name="Eckstein S."/>
            <person name="Jensen S."/>
            <person name="Barco R."/>
            <person name="Macalady J."/>
            <person name="Amend J."/>
        </authorList>
    </citation>
    <scope>NUCLEOTIDE SEQUENCE</scope>
    <source>
        <strain evidence="1">RS19-109</strain>
    </source>
</reference>
<proteinExistence type="predicted"/>
<accession>A0A9X4RK57</accession>
<evidence type="ECO:0000313" key="1">
    <source>
        <dbReference type="EMBL" id="MDG4474741.1"/>
    </source>
</evidence>
<sequence>MTIIRFSILGDVVRFGARERQKLTSKGCNEPYKDRYWCPKKKWFNTEPCPFRCLRECENYQAMCGAI</sequence>
<comment type="caution">
    <text evidence="1">The sequence shown here is derived from an EMBL/GenBank/DDBJ whole genome shotgun (WGS) entry which is preliminary data.</text>
</comment>
<dbReference type="Proteomes" id="UP001154240">
    <property type="component" value="Unassembled WGS sequence"/>
</dbReference>
<name>A0A9X4RK57_9BACT</name>
<keyword evidence="2" id="KW-1185">Reference proteome</keyword>
<protein>
    <submittedName>
        <fullName evidence="1">Uncharacterized protein</fullName>
    </submittedName>
</protein>
<organism evidence="1 2">
    <name type="scientific">Thiovibrio frasassiensis</name>
    <dbReference type="NCBI Taxonomy" id="2984131"/>
    <lineage>
        <taxon>Bacteria</taxon>
        <taxon>Pseudomonadati</taxon>
        <taxon>Thermodesulfobacteriota</taxon>
        <taxon>Desulfobulbia</taxon>
        <taxon>Desulfobulbales</taxon>
        <taxon>Thiovibrionaceae</taxon>
        <taxon>Thiovibrio</taxon>
    </lineage>
</organism>
<reference evidence="1" key="2">
    <citation type="submission" date="2022-10" db="EMBL/GenBank/DDBJ databases">
        <authorList>
            <person name="Aronson H.S."/>
        </authorList>
    </citation>
    <scope>NUCLEOTIDE SEQUENCE</scope>
    <source>
        <strain evidence="1">RS19-109</strain>
    </source>
</reference>
<dbReference type="EMBL" id="JAPHEH010000001">
    <property type="protein sequence ID" value="MDG4474741.1"/>
    <property type="molecule type" value="Genomic_DNA"/>
</dbReference>
<evidence type="ECO:0000313" key="2">
    <source>
        <dbReference type="Proteomes" id="UP001154240"/>
    </source>
</evidence>
<dbReference type="RefSeq" id="WP_307631721.1">
    <property type="nucleotide sequence ID" value="NZ_JAPHEH010000001.1"/>
</dbReference>
<gene>
    <name evidence="1" type="ORF">OLX77_01030</name>
</gene>
<dbReference type="AlphaFoldDB" id="A0A9X4RK57"/>